<reference evidence="3 4" key="1">
    <citation type="submission" date="2018-10" db="EMBL/GenBank/DDBJ databases">
        <title>Fifty Aureobasidium pullulans genomes reveal a recombining polyextremotolerant generalist.</title>
        <authorList>
            <person name="Gostincar C."/>
            <person name="Turk M."/>
            <person name="Zajc J."/>
            <person name="Gunde-Cimerman N."/>
        </authorList>
    </citation>
    <scope>NUCLEOTIDE SEQUENCE [LARGE SCALE GENOMIC DNA]</scope>
    <source>
        <strain evidence="3 4">EXF-10507</strain>
    </source>
</reference>
<dbReference type="EMBL" id="QZAR01000009">
    <property type="protein sequence ID" value="THW95790.1"/>
    <property type="molecule type" value="Genomic_DNA"/>
</dbReference>
<dbReference type="GO" id="GO:0061630">
    <property type="term" value="F:ubiquitin protein ligase activity"/>
    <property type="evidence" value="ECO:0007669"/>
    <property type="project" value="TreeGrafter"/>
</dbReference>
<keyword evidence="2" id="KW-1133">Transmembrane helix</keyword>
<evidence type="ECO:0000256" key="2">
    <source>
        <dbReference type="SAM" id="Phobius"/>
    </source>
</evidence>
<feature type="transmembrane region" description="Helical" evidence="2">
    <location>
        <begin position="105"/>
        <end position="124"/>
    </location>
</feature>
<keyword evidence="2" id="KW-0812">Transmembrane</keyword>
<evidence type="ECO:0000313" key="3">
    <source>
        <dbReference type="EMBL" id="THW95790.1"/>
    </source>
</evidence>
<dbReference type="Pfam" id="PF13920">
    <property type="entry name" value="zf-C3HC4_3"/>
    <property type="match status" value="1"/>
</dbReference>
<dbReference type="PANTHER" id="PTHR22696">
    <property type="entry name" value="E3 UBIQUITIN-PROTEIN LIGASE RNF26"/>
    <property type="match status" value="1"/>
</dbReference>
<feature type="transmembrane region" description="Helical" evidence="2">
    <location>
        <begin position="362"/>
        <end position="381"/>
    </location>
</feature>
<feature type="compositionally biased region" description="Basic and acidic residues" evidence="1">
    <location>
        <begin position="747"/>
        <end position="763"/>
    </location>
</feature>
<feature type="region of interest" description="Disordered" evidence="1">
    <location>
        <begin position="715"/>
        <end position="767"/>
    </location>
</feature>
<name>A0A4S9BQ26_AURPU</name>
<evidence type="ECO:0000313" key="4">
    <source>
        <dbReference type="Proteomes" id="UP000304928"/>
    </source>
</evidence>
<feature type="transmembrane region" description="Helical" evidence="2">
    <location>
        <begin position="393"/>
        <end position="426"/>
    </location>
</feature>
<evidence type="ECO:0008006" key="5">
    <source>
        <dbReference type="Google" id="ProtNLM"/>
    </source>
</evidence>
<feature type="transmembrane region" description="Helical" evidence="2">
    <location>
        <begin position="145"/>
        <end position="166"/>
    </location>
</feature>
<feature type="transmembrane region" description="Helical" evidence="2">
    <location>
        <begin position="227"/>
        <end position="249"/>
    </location>
</feature>
<dbReference type="GO" id="GO:0006511">
    <property type="term" value="P:ubiquitin-dependent protein catabolic process"/>
    <property type="evidence" value="ECO:0007669"/>
    <property type="project" value="TreeGrafter"/>
</dbReference>
<protein>
    <recommendedName>
        <fullName evidence="5">Ubiquitin-protein ligase</fullName>
    </recommendedName>
</protein>
<dbReference type="InterPro" id="IPR013083">
    <property type="entry name" value="Znf_RING/FYVE/PHD"/>
</dbReference>
<feature type="compositionally biased region" description="Polar residues" evidence="1">
    <location>
        <begin position="729"/>
        <end position="739"/>
    </location>
</feature>
<feature type="region of interest" description="Disordered" evidence="1">
    <location>
        <begin position="551"/>
        <end position="571"/>
    </location>
</feature>
<proteinExistence type="predicted"/>
<gene>
    <name evidence="3" type="ORF">D6D15_01092</name>
</gene>
<feature type="transmembrane region" description="Helical" evidence="2">
    <location>
        <begin position="331"/>
        <end position="350"/>
    </location>
</feature>
<dbReference type="Proteomes" id="UP000304928">
    <property type="component" value="Unassembled WGS sequence"/>
</dbReference>
<dbReference type="AlphaFoldDB" id="A0A4S9BQ26"/>
<dbReference type="GO" id="GO:0016567">
    <property type="term" value="P:protein ubiquitination"/>
    <property type="evidence" value="ECO:0007669"/>
    <property type="project" value="TreeGrafter"/>
</dbReference>
<comment type="caution">
    <text evidence="3">The sequence shown here is derived from an EMBL/GenBank/DDBJ whole genome shotgun (WGS) entry which is preliminary data.</text>
</comment>
<dbReference type="Gene3D" id="3.30.40.10">
    <property type="entry name" value="Zinc/RING finger domain, C3HC4 (zinc finger)"/>
    <property type="match status" value="1"/>
</dbReference>
<organism evidence="3 4">
    <name type="scientific">Aureobasidium pullulans</name>
    <name type="common">Black yeast</name>
    <name type="synonym">Pullularia pullulans</name>
    <dbReference type="NCBI Taxonomy" id="5580"/>
    <lineage>
        <taxon>Eukaryota</taxon>
        <taxon>Fungi</taxon>
        <taxon>Dikarya</taxon>
        <taxon>Ascomycota</taxon>
        <taxon>Pezizomycotina</taxon>
        <taxon>Dothideomycetes</taxon>
        <taxon>Dothideomycetidae</taxon>
        <taxon>Dothideales</taxon>
        <taxon>Saccotheciaceae</taxon>
        <taxon>Aureobasidium</taxon>
    </lineage>
</organism>
<keyword evidence="2" id="KW-0472">Membrane</keyword>
<evidence type="ECO:0000256" key="1">
    <source>
        <dbReference type="SAM" id="MobiDB-lite"/>
    </source>
</evidence>
<sequence length="934" mass="102974">MAPGMSANSSLVPSSSDLLLLVPRLARNMVHLAQRFLPDQNMSAMAPDATPSQLLNMTASLIQQPVTSAAAPAAAATASTQASSTGFMSYLTLPWADGIKGFGGMFAYIGSRWALATFAISIFLNRTHFYASSRQNLNPRWHTRLLLYSGPVLLLSYHVLCILQTLKCQTSPDYPLLRYGDPNKNLAINFGGDGGFVHHFSSSLLFWKSDAECCRAMNMSLQDDKFLDVMGSFSLLWPLFLTLCFSQFIETLNCALQGRQPLPETGMTTFEHSLAFAESEAMLTNALGLSIFGPADSTSRSNADVSDASDISSVLLTKSMVLQRLNVPSEVLLIALISCLSHISSAVLAITGRRHQLRLVNTAIWAMCYMTAFCWSLVNALSSPLGPHDLGIIRFPTVCIIGFIPHMLIILGIMVCSLIYGVALLLNALSLPPHAPPNPSIKERFSIAFNNMQANVQFSSVSSMRLSWTEDFYTVLLKIGFNVLTAASESVFLNEGSKIQIHAMTWLEEERIQEFTSMLEDRRRASLIPSELLDERIAKGLSFTDHKTMPSMSGFATERRSKSSADTASRGAINNDNGLGIAERRGRWQLSFEFMKGLLLLLVSINGRLALSCLSMLGIERVPNWLTRAADYRRSPASASTKQRNGQQASTPDFWLVSERGVLSLPEDGNVDVEDEMRRRLRAQGLPGAGIAEDAVDDDLYQWWKRGGWWGDLDNSGSYEAREQDDDTTSMISMSTNAPSEADSEEDSGRRTPTQEDYIRSREQSPSGLKVADLARLLDPKTTADREEAQMLARHLQSEQPMTRSQYRRRMNRDKARVLDTPYLESAFKEGTDGAMSTAAEAETLEKFLLERRLTKRQQEPEGGAGSWDSGAEGMGSSGPQCVVCQSSPRVIVAWPCGCLCVCDECRVGVATRNFTKCMCCRTKVVAFSRLFVP</sequence>
<accession>A0A4S9BQ26</accession>
<dbReference type="PANTHER" id="PTHR22696:SF1">
    <property type="entry name" value="E3 UBIQUITIN-PROTEIN LIGASE RNF26"/>
    <property type="match status" value="1"/>
</dbReference>